<organism evidence="1 2">
    <name type="scientific">Diploscapter pachys</name>
    <dbReference type="NCBI Taxonomy" id="2018661"/>
    <lineage>
        <taxon>Eukaryota</taxon>
        <taxon>Metazoa</taxon>
        <taxon>Ecdysozoa</taxon>
        <taxon>Nematoda</taxon>
        <taxon>Chromadorea</taxon>
        <taxon>Rhabditida</taxon>
        <taxon>Rhabditina</taxon>
        <taxon>Rhabditomorpha</taxon>
        <taxon>Rhabditoidea</taxon>
        <taxon>Rhabditidae</taxon>
        <taxon>Diploscapter</taxon>
    </lineage>
</organism>
<sequence length="203" mass="23791">MTDSAVYNDTFNREVISFYIQAVNRVHNSGMDEVAALIVADHTYQKLIIAFRSSDSISQFFAQGFTMVLGMMEDFKLGGKMLSYYNRAYNDMIEQEFETILRDSIQKYPTYQPIVKHAFRIIRDGDWVPDTPFRISQNLPNPHHTPYEVFYGSHMSASNYHICPQAETEECNKGSWWRFPAISHIFMFDQNYINYLLRNCTKD</sequence>
<proteinExistence type="predicted"/>
<dbReference type="EMBL" id="LIAE01009504">
    <property type="protein sequence ID" value="PAV69450.1"/>
    <property type="molecule type" value="Genomic_DNA"/>
</dbReference>
<dbReference type="OrthoDB" id="5786970at2759"/>
<gene>
    <name evidence="1" type="ORF">WR25_09052</name>
</gene>
<dbReference type="SUPFAM" id="SSF53474">
    <property type="entry name" value="alpha/beta-Hydrolases"/>
    <property type="match status" value="1"/>
</dbReference>
<dbReference type="PANTHER" id="PTHR45908:SF20">
    <property type="entry name" value="FUNGAL LIPASE-LIKE DOMAIN-CONTAINING PROTEIN"/>
    <property type="match status" value="1"/>
</dbReference>
<comment type="caution">
    <text evidence="1">The sequence shown here is derived from an EMBL/GenBank/DDBJ whole genome shotgun (WGS) entry which is preliminary data.</text>
</comment>
<keyword evidence="2" id="KW-1185">Reference proteome</keyword>
<dbReference type="InterPro" id="IPR029058">
    <property type="entry name" value="AB_hydrolase_fold"/>
</dbReference>
<evidence type="ECO:0000313" key="2">
    <source>
        <dbReference type="Proteomes" id="UP000218231"/>
    </source>
</evidence>
<protein>
    <submittedName>
        <fullName evidence="1">Uncharacterized protein</fullName>
    </submittedName>
</protein>
<reference evidence="1 2" key="1">
    <citation type="journal article" date="2017" name="Curr. Biol.">
        <title>Genome architecture and evolution of a unichromosomal asexual nematode.</title>
        <authorList>
            <person name="Fradin H."/>
            <person name="Zegar C."/>
            <person name="Gutwein M."/>
            <person name="Lucas J."/>
            <person name="Kovtun M."/>
            <person name="Corcoran D."/>
            <person name="Baugh L.R."/>
            <person name="Kiontke K."/>
            <person name="Gunsalus K."/>
            <person name="Fitch D.H."/>
            <person name="Piano F."/>
        </authorList>
    </citation>
    <scope>NUCLEOTIDE SEQUENCE [LARGE SCALE GENOMIC DNA]</scope>
    <source>
        <strain evidence="1">PF1309</strain>
    </source>
</reference>
<dbReference type="Proteomes" id="UP000218231">
    <property type="component" value="Unassembled WGS sequence"/>
</dbReference>
<evidence type="ECO:0000313" key="1">
    <source>
        <dbReference type="EMBL" id="PAV69450.1"/>
    </source>
</evidence>
<name>A0A2A2K6C7_9BILA</name>
<dbReference type="PANTHER" id="PTHR45908">
    <property type="entry name" value="PROTEIN CBG11750-RELATED"/>
    <property type="match status" value="1"/>
</dbReference>
<dbReference type="Gene3D" id="3.40.50.1820">
    <property type="entry name" value="alpha/beta hydrolase"/>
    <property type="match status" value="2"/>
</dbReference>
<dbReference type="AlphaFoldDB" id="A0A2A2K6C7"/>
<accession>A0A2A2K6C7</accession>